<feature type="chain" id="PRO_5011558525" evidence="5">
    <location>
        <begin position="20"/>
        <end position="1144"/>
    </location>
</feature>
<sequence>MRYVFALCFVLMHALSVHAQSAEQDKDYITTYLEEALSDAGSKVVITGFMGALSSRATMESLTIADDRGVWLTMKDAVLDWNRASVLQGNIQINEISAASLELLRLPGTAAATVRPEARSFAIPELPVSVNIGAISVKKVSLGEPVVGVAAVASVTGALMIAEGEGEAKLTITREDSTAGIFKLEAAFSNATRILALNASLREAADGIVANLIALPGRPPLDLAITGEDMIDNFAANVVLKTDGRPRLTGRILTLANEAAQDGASDEGAPNRTVEADIEGDLTSLFAPQYSDFLGANVRLESRVSLFDDGRKALDDLTLTAAALRLKGDVALAADGLPERFQLDAVLQDPEGSASLLPIPGDETWVQSAKISASFDSQMGDTWSFTSDLEGYERAGVMLEAAQISASGVIARGAERKVTARIDGVAAGLELVDAALAEALGDKVSLGADLAWQDGQSLAVSNLDVRASGLELGGGGTIDGLDSAMTLQGAIEAKTPSIKRFSAIAGQSLGGGIVASLEGRYAVLSGEVDLTFAATGADLRVGETQIDRLIGGESRLEASVLRTTSGLSLRSSSIVARGGTARAQGRVATDASHLTFDATLNNAEQFVSGLNGPANMTGTATQTPVGWSVSLDMQAPRAIALAASVELPKNAPLYAEIDATLGSIAWIVPDLAGPGSVKATVRKSGAQWGVNARAEGPSGSTVTVDGLIAANATRAGLTLVGRVPLGLVNRRLAPNTLQGFADFDMKLNGPLALSSLDGTLRTNGARLSLPALRNALGDIDATITVSGGSAVVRSSASVSSGGEVKAQGRIGLQAPYVTRLDVDVENVGFSDPKLYKTSVNGSLVLGGAIASSLSVSGQLVLGETEVRVPSTGLSSFGDIPEITHLHEPAAVRLMRAHAGLLGSDNTGDAAVSSNVALDVKILAENKIFVRGRGLDAELGGQLTLTGTTTDIIPKGRFELIRGRLDILGKRLEMQEGYASLQGSLTPHLRLVASTSTGEHLVLVTVEGAADEPEITFTSEPELPSDEVLARLLFGRDVTKISAFQTVQLASAVATLAGRGGIGIVEKLRMKAGVDELDITTDEAGETTLRAGKYISETVYTDVEVETTGQSRINLNLDLSNSTKLRGTVDTEGKTGIGLFFEKDY</sequence>
<reference evidence="7 8" key="1">
    <citation type="submission" date="2016-10" db="EMBL/GenBank/DDBJ databases">
        <authorList>
            <person name="de Groot N.N."/>
        </authorList>
    </citation>
    <scope>NUCLEOTIDE SEQUENCE [LARGE SCALE GENOMIC DNA]</scope>
    <source>
        <strain evidence="7 8">DSM 24677</strain>
    </source>
</reference>
<evidence type="ECO:0000313" key="7">
    <source>
        <dbReference type="EMBL" id="SDY10042.1"/>
    </source>
</evidence>
<dbReference type="InterPro" id="IPR007452">
    <property type="entry name" value="TamB_C"/>
</dbReference>
<gene>
    <name evidence="7" type="ORF">SAMN05444486_101192</name>
</gene>
<evidence type="ECO:0000256" key="2">
    <source>
        <dbReference type="ARBA" id="ARBA00022692"/>
    </source>
</evidence>
<keyword evidence="2" id="KW-0812">Transmembrane</keyword>
<accession>A0A1H3H3E7</accession>
<dbReference type="RefSeq" id="WP_089887103.1">
    <property type="nucleotide sequence ID" value="NZ_CANMFH010000012.1"/>
</dbReference>
<feature type="domain" description="Translocation and assembly module TamB C-terminal" evidence="6">
    <location>
        <begin position="796"/>
        <end position="1144"/>
    </location>
</feature>
<keyword evidence="8" id="KW-1185">Reference proteome</keyword>
<dbReference type="PANTHER" id="PTHR36985">
    <property type="entry name" value="TRANSLOCATION AND ASSEMBLY MODULE SUBUNIT TAMB"/>
    <property type="match status" value="1"/>
</dbReference>
<evidence type="ECO:0000256" key="4">
    <source>
        <dbReference type="ARBA" id="ARBA00023136"/>
    </source>
</evidence>
<dbReference type="AlphaFoldDB" id="A0A1H3H3E7"/>
<dbReference type="GO" id="GO:0097347">
    <property type="term" value="C:TAM protein secretion complex"/>
    <property type="evidence" value="ECO:0007669"/>
    <property type="project" value="TreeGrafter"/>
</dbReference>
<comment type="subcellular location">
    <subcellularLocation>
        <location evidence="1">Membrane</location>
        <topology evidence="1">Single-pass membrane protein</topology>
    </subcellularLocation>
</comment>
<dbReference type="GO" id="GO:0005886">
    <property type="term" value="C:plasma membrane"/>
    <property type="evidence" value="ECO:0007669"/>
    <property type="project" value="InterPro"/>
</dbReference>
<feature type="signal peptide" evidence="5">
    <location>
        <begin position="1"/>
        <end position="19"/>
    </location>
</feature>
<dbReference type="Pfam" id="PF04357">
    <property type="entry name" value="TamB"/>
    <property type="match status" value="1"/>
</dbReference>
<dbReference type="STRING" id="576131.SAMN05444486_101192"/>
<dbReference type="Proteomes" id="UP000199026">
    <property type="component" value="Unassembled WGS sequence"/>
</dbReference>
<evidence type="ECO:0000256" key="5">
    <source>
        <dbReference type="SAM" id="SignalP"/>
    </source>
</evidence>
<dbReference type="GeneID" id="78123000"/>
<evidence type="ECO:0000256" key="1">
    <source>
        <dbReference type="ARBA" id="ARBA00004167"/>
    </source>
</evidence>
<name>A0A1H3H3E7_9RHOB</name>
<evidence type="ECO:0000313" key="8">
    <source>
        <dbReference type="Proteomes" id="UP000199026"/>
    </source>
</evidence>
<dbReference type="OrthoDB" id="7784409at2"/>
<keyword evidence="5" id="KW-0732">Signal</keyword>
<dbReference type="EMBL" id="FNPR01000001">
    <property type="protein sequence ID" value="SDY10042.1"/>
    <property type="molecule type" value="Genomic_DNA"/>
</dbReference>
<proteinExistence type="predicted"/>
<dbReference type="GO" id="GO:0009306">
    <property type="term" value="P:protein secretion"/>
    <property type="evidence" value="ECO:0007669"/>
    <property type="project" value="InterPro"/>
</dbReference>
<keyword evidence="4" id="KW-0472">Membrane</keyword>
<protein>
    <submittedName>
        <fullName evidence="7">Autotransporter secretion inner membrane protein TamB</fullName>
    </submittedName>
</protein>
<dbReference type="PANTHER" id="PTHR36985:SF1">
    <property type="entry name" value="TRANSLOCATION AND ASSEMBLY MODULE SUBUNIT TAMB"/>
    <property type="match status" value="1"/>
</dbReference>
<evidence type="ECO:0000256" key="3">
    <source>
        <dbReference type="ARBA" id="ARBA00022989"/>
    </source>
</evidence>
<organism evidence="7 8">
    <name type="scientific">Lentibacter algarum</name>
    <dbReference type="NCBI Taxonomy" id="576131"/>
    <lineage>
        <taxon>Bacteria</taxon>
        <taxon>Pseudomonadati</taxon>
        <taxon>Pseudomonadota</taxon>
        <taxon>Alphaproteobacteria</taxon>
        <taxon>Rhodobacterales</taxon>
        <taxon>Roseobacteraceae</taxon>
        <taxon>Lentibacter</taxon>
    </lineage>
</organism>
<evidence type="ECO:0000259" key="6">
    <source>
        <dbReference type="Pfam" id="PF04357"/>
    </source>
</evidence>
<keyword evidence="3" id="KW-1133">Transmembrane helix</keyword>